<dbReference type="EMBL" id="QVRA01000046">
    <property type="protein sequence ID" value="RJG51140.1"/>
    <property type="molecule type" value="Genomic_DNA"/>
</dbReference>
<protein>
    <submittedName>
        <fullName evidence="2">Uncharacterized protein</fullName>
    </submittedName>
</protein>
<dbReference type="Proteomes" id="UP000283469">
    <property type="component" value="Unassembled WGS sequence"/>
</dbReference>
<comment type="caution">
    <text evidence="2">The sequence shown here is derived from an EMBL/GenBank/DDBJ whole genome shotgun (WGS) entry which is preliminary data.</text>
</comment>
<evidence type="ECO:0000313" key="3">
    <source>
        <dbReference type="Proteomes" id="UP000283469"/>
    </source>
</evidence>
<evidence type="ECO:0000256" key="1">
    <source>
        <dbReference type="SAM" id="MobiDB-lite"/>
    </source>
</evidence>
<feature type="region of interest" description="Disordered" evidence="1">
    <location>
        <begin position="1"/>
        <end position="23"/>
    </location>
</feature>
<proteinExistence type="predicted"/>
<accession>A0A418YJY7</accession>
<name>A0A418YJY7_9SPHN</name>
<gene>
    <name evidence="2" type="ORF">D0Z70_23380</name>
</gene>
<sequence length="61" mass="7097">MQRFRRGFAWGRSKSDTSASPATDYDLSFADKFTFYSTIERVLPAERISKYLVSNQRLLTL</sequence>
<evidence type="ECO:0000313" key="2">
    <source>
        <dbReference type="EMBL" id="RJG51140.1"/>
    </source>
</evidence>
<keyword evidence="3" id="KW-1185">Reference proteome</keyword>
<reference evidence="2 3" key="1">
    <citation type="submission" date="2018-08" db="EMBL/GenBank/DDBJ databases">
        <title>Sphingobium sp. EO9.</title>
        <authorList>
            <person name="Park Y."/>
            <person name="Kim K.H."/>
            <person name="Jeon C.O."/>
        </authorList>
    </citation>
    <scope>NUCLEOTIDE SEQUENCE [LARGE SCALE GENOMIC DNA]</scope>
    <source>
        <strain evidence="2 3">EO9</strain>
    </source>
</reference>
<dbReference type="AlphaFoldDB" id="A0A418YJY7"/>
<organism evidence="2 3">
    <name type="scientific">Sphingobium terrigena</name>
    <dbReference type="NCBI Taxonomy" id="2304063"/>
    <lineage>
        <taxon>Bacteria</taxon>
        <taxon>Pseudomonadati</taxon>
        <taxon>Pseudomonadota</taxon>
        <taxon>Alphaproteobacteria</taxon>
        <taxon>Sphingomonadales</taxon>
        <taxon>Sphingomonadaceae</taxon>
        <taxon>Sphingobium</taxon>
    </lineage>
</organism>